<gene>
    <name evidence="1" type="ORF">ACFYXI_20710</name>
</gene>
<sequence length="523" mass="57584">MNPGIWKLGDDPVDDRPTFLAHALAMSLRHGPGPWPDEARTLPDVPPPAAEGDLFVPGVVMDGLRSHHFDIAPDALAVTEIADLLDRLALGVPTRDDLLRLHERASEVPALDVADDLVEQIQLRRLPRKRIRDLGRHLAEHGTRRNAVKIGLVLIGACGDERDRDLLLLLGSLEELTLYAAVALANTQPDRQRAMYELARRVRGWGRIHAVERLRGCDDPEIKAWLLRDGFRNEVMNEYLAHVAATSGDLYSALLEPDVDDALLDGAADILTALAQGGPAEDMSDYEDALPVVGRFAELLADRRPTLQRLRGLLNVRDFVLRESADGSPWPADDIARLRRSYEERLTEPRWSDLVLAHLSDPRDADFHEATWAAGSLRLPVVPRLVARLEIDPLDGFAWWTAIRQATPVEAELLCDLAARLLPLPDLANGPGDIYDIGEEYAPDRALESVVGGLDAFPGVGLPLIRVALGNRINRLRRAAVNALAAWPADAVPDEARDWVRRAAAIEPVEGTRAEMLAFLVSG</sequence>
<proteinExistence type="predicted"/>
<protein>
    <submittedName>
        <fullName evidence="1">Uncharacterized protein</fullName>
    </submittedName>
</protein>
<evidence type="ECO:0000313" key="1">
    <source>
        <dbReference type="EMBL" id="MFF3668012.1"/>
    </source>
</evidence>
<organism evidence="1 2">
    <name type="scientific">Microtetraspora malaysiensis</name>
    <dbReference type="NCBI Taxonomy" id="161358"/>
    <lineage>
        <taxon>Bacteria</taxon>
        <taxon>Bacillati</taxon>
        <taxon>Actinomycetota</taxon>
        <taxon>Actinomycetes</taxon>
        <taxon>Streptosporangiales</taxon>
        <taxon>Streptosporangiaceae</taxon>
        <taxon>Microtetraspora</taxon>
    </lineage>
</organism>
<reference evidence="1 2" key="1">
    <citation type="submission" date="2024-10" db="EMBL/GenBank/DDBJ databases">
        <title>The Natural Products Discovery Center: Release of the First 8490 Sequenced Strains for Exploring Actinobacteria Biosynthetic Diversity.</title>
        <authorList>
            <person name="Kalkreuter E."/>
            <person name="Kautsar S.A."/>
            <person name="Yang D."/>
            <person name="Bader C.D."/>
            <person name="Teijaro C.N."/>
            <person name="Fluegel L."/>
            <person name="Davis C.M."/>
            <person name="Simpson J.R."/>
            <person name="Lauterbach L."/>
            <person name="Steele A.D."/>
            <person name="Gui C."/>
            <person name="Meng S."/>
            <person name="Li G."/>
            <person name="Viehrig K."/>
            <person name="Ye F."/>
            <person name="Su P."/>
            <person name="Kiefer A.F."/>
            <person name="Nichols A."/>
            <person name="Cepeda A.J."/>
            <person name="Yan W."/>
            <person name="Fan B."/>
            <person name="Jiang Y."/>
            <person name="Adhikari A."/>
            <person name="Zheng C.-J."/>
            <person name="Schuster L."/>
            <person name="Cowan T.M."/>
            <person name="Smanski M.J."/>
            <person name="Chevrette M.G."/>
            <person name="De Carvalho L.P.S."/>
            <person name="Shen B."/>
        </authorList>
    </citation>
    <scope>NUCLEOTIDE SEQUENCE [LARGE SCALE GENOMIC DNA]</scope>
    <source>
        <strain evidence="1 2">NPDC002173</strain>
    </source>
</reference>
<comment type="caution">
    <text evidence="1">The sequence shown here is derived from an EMBL/GenBank/DDBJ whole genome shotgun (WGS) entry which is preliminary data.</text>
</comment>
<accession>A0ABW6SV23</accession>
<name>A0ABW6SV23_9ACTN</name>
<evidence type="ECO:0000313" key="2">
    <source>
        <dbReference type="Proteomes" id="UP001602013"/>
    </source>
</evidence>
<dbReference type="Proteomes" id="UP001602013">
    <property type="component" value="Unassembled WGS sequence"/>
</dbReference>
<dbReference type="EMBL" id="JBIASD010000013">
    <property type="protein sequence ID" value="MFF3668012.1"/>
    <property type="molecule type" value="Genomic_DNA"/>
</dbReference>
<dbReference type="RefSeq" id="WP_387413365.1">
    <property type="nucleotide sequence ID" value="NZ_JBIASD010000013.1"/>
</dbReference>
<keyword evidence="2" id="KW-1185">Reference proteome</keyword>